<name>A0ABU2KME3_9FLAO</name>
<proteinExistence type="predicted"/>
<organism evidence="1 2">
    <name type="scientific">Mesonia ostreae</name>
    <dbReference type="NCBI Taxonomy" id="861110"/>
    <lineage>
        <taxon>Bacteria</taxon>
        <taxon>Pseudomonadati</taxon>
        <taxon>Bacteroidota</taxon>
        <taxon>Flavobacteriia</taxon>
        <taxon>Flavobacteriales</taxon>
        <taxon>Flavobacteriaceae</taxon>
        <taxon>Mesonia</taxon>
    </lineage>
</organism>
<accession>A0ABU2KME3</accession>
<dbReference type="Proteomes" id="UP001182991">
    <property type="component" value="Unassembled WGS sequence"/>
</dbReference>
<sequence>MAFAQDYPTTSWSDLADVSWYENTQEEFTISTAEQLAGVSLLVEEGNTFEDKPLLLTQILI</sequence>
<gene>
    <name evidence="1" type="ORF">RLT85_14730</name>
</gene>
<reference evidence="2" key="1">
    <citation type="submission" date="2023-07" db="EMBL/GenBank/DDBJ databases">
        <title>Isolating and identifying novel microbial strains from the Mariana Trench.</title>
        <authorList>
            <person name="Fu H."/>
        </authorList>
    </citation>
    <scope>NUCLEOTIDE SEQUENCE [LARGE SCALE GENOMIC DNA]</scope>
    <source>
        <strain evidence="2">T-y2</strain>
    </source>
</reference>
<dbReference type="RefSeq" id="WP_311402810.1">
    <property type="nucleotide sequence ID" value="NZ_JAVRBG010000025.1"/>
</dbReference>
<evidence type="ECO:0000313" key="1">
    <source>
        <dbReference type="EMBL" id="MDT0295886.1"/>
    </source>
</evidence>
<evidence type="ECO:0000313" key="2">
    <source>
        <dbReference type="Proteomes" id="UP001182991"/>
    </source>
</evidence>
<dbReference type="EMBL" id="JAVRBG010000025">
    <property type="protein sequence ID" value="MDT0295886.1"/>
    <property type="molecule type" value="Genomic_DNA"/>
</dbReference>
<comment type="caution">
    <text evidence="1">The sequence shown here is derived from an EMBL/GenBank/DDBJ whole genome shotgun (WGS) entry which is preliminary data.</text>
</comment>
<protein>
    <submittedName>
        <fullName evidence="1">Uncharacterized protein</fullName>
    </submittedName>
</protein>
<keyword evidence="2" id="KW-1185">Reference proteome</keyword>